<dbReference type="SUPFAM" id="SSF63748">
    <property type="entry name" value="Tudor/PWWP/MBT"/>
    <property type="match status" value="2"/>
</dbReference>
<keyword evidence="2" id="KW-0479">Metal-binding</keyword>
<evidence type="ECO:0000259" key="9">
    <source>
        <dbReference type="PROSITE" id="PS50157"/>
    </source>
</evidence>
<dbReference type="PROSITE" id="PS00028">
    <property type="entry name" value="ZINC_FINGER_C2H2_1"/>
    <property type="match status" value="1"/>
</dbReference>
<feature type="region of interest" description="Disordered" evidence="8">
    <location>
        <begin position="432"/>
        <end position="481"/>
    </location>
</feature>
<dbReference type="InterPro" id="IPR043449">
    <property type="entry name" value="PHF20-like"/>
</dbReference>
<feature type="domain" description="C2H2-type" evidence="9">
    <location>
        <begin position="489"/>
        <end position="519"/>
    </location>
</feature>
<feature type="compositionally biased region" description="Polar residues" evidence="8">
    <location>
        <begin position="48"/>
        <end position="78"/>
    </location>
</feature>
<feature type="region of interest" description="Disordered" evidence="8">
    <location>
        <begin position="1"/>
        <end position="100"/>
    </location>
</feature>
<evidence type="ECO:0000256" key="7">
    <source>
        <dbReference type="PROSITE-ProRule" id="PRU00042"/>
    </source>
</evidence>
<dbReference type="Pfam" id="PF02820">
    <property type="entry name" value="MBT"/>
    <property type="match status" value="1"/>
</dbReference>
<dbReference type="Proteomes" id="UP001208570">
    <property type="component" value="Unassembled WGS sequence"/>
</dbReference>
<sequence length="1116" mass="124376">METGTDEDDRTIEPVSVDTSETETVSLEGDGISIKSQELPVTPRKPSSGGSTPSDKRSASPSPSNSKHTPVSGGSKSGKTSHDGIQSPDMHPNRPSRPGITWIVNGKLEAMDFQQKWYPARIVDMDDTDNTVLIHFDGWNQRYDEWVTMDSERLRPLTRSSGRKDKKMTKKSSAKLEHKVGDNVFAKWTDCRMYPGTIAAITPNESYEVLFYDGFKKIVQPINVKTMPIHVQKEYAIAGMLPHPSSRPHQKLQMLEKKAGSDDYKRAFKQTKFAKKAPRAGSQSADEVTSSVHRASSSIDSPEATNLPIIKSSKLRFDKLKRRHKHKALEDRPLVKKAKLVVGGKFQVKMKSRIGRFDARERPMRIKTSETMEEKRSKRKQCILNVKSRRGFKSSVDVRGTRKRAYKLSKTKKEQISDDEVVLAQLVKPVTVAPSSSQEKSIPTSSGTTPPVKATKSVKHTTSATDQEPEPAHVEQPKKAFHAAPEQKFTCPFKNCNKSFRKMSLVEYHVKYYHTEDGNVVQAQPPRKRRKTSSICSSDSEVSFPVKQIKKHKENSLPVIQSLESPIDSTEVTCAENTPKQEVVQGAAATEHAQKETTVTDSSDVAADVSADCLSKDEVVNCICQLNEENGLMIQCEMCLCWQHAVCMGLMEETLPAKYICYICSNPPGIRDSARYSYDQDWLKQGTMAKFNFLPDDPHFKQKAQIMLATHSLVSDLHGVDKVLSSLKCQLHANKDKNHPEVKFWTKNWDKVMEERQFTKTSSQQAALCSQLSRDNTVKALTEVGSDLKPASPDDVKLELGVSEQTFGHLDVKQGNIEQDSVRKQDAMESKLKQMVNDQNLQMKEEVGEQSVPIKKVAGEEKPLVKNNIAEGGGSKTQQETYPTKSETKQELTIDQTSVHKSEVKSLEPGMTGIKEETVSDVCSDSAGHQSLSRLQLKHVSSQEQLVGDKCSPHDSSSTEKSDLPMHHDSNVKEGDAAVETTTPSSVLGSDKLMALSENTSSSSLSSLNEDTVSKSITHCESQDSDISRPVVTIQEQPFVSCEHNLLEHISFMQDNVDSRLDLIEEQISVLENADDNSNGSGVHDGDVLRDVPRVKKAMHQILNDLFKVKRMALYR</sequence>
<feature type="compositionally biased region" description="Polar residues" evidence="8">
    <location>
        <begin position="876"/>
        <end position="885"/>
    </location>
</feature>
<evidence type="ECO:0000256" key="8">
    <source>
        <dbReference type="SAM" id="MobiDB-lite"/>
    </source>
</evidence>
<dbReference type="InterPro" id="IPR011011">
    <property type="entry name" value="Znf_FYVE_PHD"/>
</dbReference>
<feature type="compositionally biased region" description="Acidic residues" evidence="8">
    <location>
        <begin position="1"/>
        <end position="10"/>
    </location>
</feature>
<dbReference type="EMBL" id="JAODUP010000016">
    <property type="protein sequence ID" value="KAK2168506.1"/>
    <property type="molecule type" value="Genomic_DNA"/>
</dbReference>
<proteinExistence type="predicted"/>
<evidence type="ECO:0000313" key="11">
    <source>
        <dbReference type="Proteomes" id="UP001208570"/>
    </source>
</evidence>
<dbReference type="AlphaFoldDB" id="A0AAD9NHJ2"/>
<dbReference type="CDD" id="cd20386">
    <property type="entry name" value="Tudor_PHF20-like"/>
    <property type="match status" value="1"/>
</dbReference>
<dbReference type="SMART" id="SM00561">
    <property type="entry name" value="MBT"/>
    <property type="match status" value="1"/>
</dbReference>
<reference evidence="10" key="1">
    <citation type="journal article" date="2023" name="Mol. Biol. Evol.">
        <title>Third-Generation Sequencing Reveals the Adaptive Role of the Epigenome in Three Deep-Sea Polychaetes.</title>
        <authorList>
            <person name="Perez M."/>
            <person name="Aroh O."/>
            <person name="Sun Y."/>
            <person name="Lan Y."/>
            <person name="Juniper S.K."/>
            <person name="Young C.R."/>
            <person name="Angers B."/>
            <person name="Qian P.Y."/>
        </authorList>
    </citation>
    <scope>NUCLEOTIDE SEQUENCE</scope>
    <source>
        <strain evidence="10">P08H-3</strain>
    </source>
</reference>
<feature type="compositionally biased region" description="Basic and acidic residues" evidence="8">
    <location>
        <begin position="951"/>
        <end position="976"/>
    </location>
</feature>
<keyword evidence="6" id="KW-0539">Nucleus</keyword>
<evidence type="ECO:0000256" key="2">
    <source>
        <dbReference type="ARBA" id="ARBA00022723"/>
    </source>
</evidence>
<dbReference type="InterPro" id="IPR013083">
    <property type="entry name" value="Znf_RING/FYVE/PHD"/>
</dbReference>
<dbReference type="GO" id="GO:0005634">
    <property type="term" value="C:nucleus"/>
    <property type="evidence" value="ECO:0007669"/>
    <property type="project" value="UniProtKB-SubCell"/>
</dbReference>
<comment type="subcellular location">
    <subcellularLocation>
        <location evidence="1">Nucleus</location>
    </subcellularLocation>
</comment>
<keyword evidence="3" id="KW-0677">Repeat</keyword>
<dbReference type="CDD" id="cd20104">
    <property type="entry name" value="MBT_PHF20L1-like"/>
    <property type="match status" value="1"/>
</dbReference>
<evidence type="ECO:0000256" key="1">
    <source>
        <dbReference type="ARBA" id="ARBA00004123"/>
    </source>
</evidence>
<feature type="region of interest" description="Disordered" evidence="8">
    <location>
        <begin position="865"/>
        <end position="915"/>
    </location>
</feature>
<dbReference type="PROSITE" id="PS01359">
    <property type="entry name" value="ZF_PHD_1"/>
    <property type="match status" value="1"/>
</dbReference>
<comment type="caution">
    <text evidence="10">The sequence shown here is derived from an EMBL/GenBank/DDBJ whole genome shotgun (WGS) entry which is preliminary data.</text>
</comment>
<dbReference type="Pfam" id="PF20826">
    <property type="entry name" value="PHD_5"/>
    <property type="match status" value="1"/>
</dbReference>
<dbReference type="GO" id="GO:0044545">
    <property type="term" value="C:NSL complex"/>
    <property type="evidence" value="ECO:0007669"/>
    <property type="project" value="TreeGrafter"/>
</dbReference>
<feature type="compositionally biased region" description="Polar residues" evidence="8">
    <location>
        <begin position="281"/>
        <end position="304"/>
    </location>
</feature>
<dbReference type="Gene3D" id="2.30.30.140">
    <property type="match status" value="2"/>
</dbReference>
<dbReference type="PANTHER" id="PTHR15856:SF51">
    <property type="entry name" value="MBD-R2"/>
    <property type="match status" value="1"/>
</dbReference>
<name>A0AAD9NHJ2_9ANNE</name>
<dbReference type="SMART" id="SM00333">
    <property type="entry name" value="TUDOR"/>
    <property type="match status" value="2"/>
</dbReference>
<dbReference type="PANTHER" id="PTHR15856">
    <property type="entry name" value="PHD FINGER PROTEIN 20-RELATED"/>
    <property type="match status" value="1"/>
</dbReference>
<dbReference type="GO" id="GO:0006357">
    <property type="term" value="P:regulation of transcription by RNA polymerase II"/>
    <property type="evidence" value="ECO:0007669"/>
    <property type="project" value="TreeGrafter"/>
</dbReference>
<feature type="region of interest" description="Disordered" evidence="8">
    <location>
        <begin position="273"/>
        <end position="304"/>
    </location>
</feature>
<evidence type="ECO:0000256" key="4">
    <source>
        <dbReference type="ARBA" id="ARBA00022771"/>
    </source>
</evidence>
<dbReference type="Gene3D" id="3.30.40.10">
    <property type="entry name" value="Zinc/RING finger domain, C3HC4 (zinc finger)"/>
    <property type="match status" value="1"/>
</dbReference>
<dbReference type="GO" id="GO:0008270">
    <property type="term" value="F:zinc ion binding"/>
    <property type="evidence" value="ECO:0007669"/>
    <property type="project" value="UniProtKB-KW"/>
</dbReference>
<dbReference type="PROSITE" id="PS50157">
    <property type="entry name" value="ZINC_FINGER_C2H2_2"/>
    <property type="match status" value="1"/>
</dbReference>
<evidence type="ECO:0000256" key="6">
    <source>
        <dbReference type="ARBA" id="ARBA00023242"/>
    </source>
</evidence>
<evidence type="ECO:0000256" key="5">
    <source>
        <dbReference type="ARBA" id="ARBA00022833"/>
    </source>
</evidence>
<evidence type="ECO:0000256" key="3">
    <source>
        <dbReference type="ARBA" id="ARBA00022737"/>
    </source>
</evidence>
<feature type="compositionally biased region" description="Basic and acidic residues" evidence="8">
    <location>
        <begin position="886"/>
        <end position="906"/>
    </location>
</feature>
<dbReference type="InterPro" id="IPR013087">
    <property type="entry name" value="Znf_C2H2_type"/>
</dbReference>
<gene>
    <name evidence="10" type="ORF">LSH36_16g04013</name>
</gene>
<evidence type="ECO:0000313" key="10">
    <source>
        <dbReference type="EMBL" id="KAK2168506.1"/>
    </source>
</evidence>
<dbReference type="InterPro" id="IPR002999">
    <property type="entry name" value="Tudor"/>
</dbReference>
<dbReference type="InterPro" id="IPR019786">
    <property type="entry name" value="Zinc_finger_PHD-type_CS"/>
</dbReference>
<keyword evidence="5" id="KW-0862">Zinc</keyword>
<keyword evidence="11" id="KW-1185">Reference proteome</keyword>
<organism evidence="10 11">
    <name type="scientific">Paralvinella palmiformis</name>
    <dbReference type="NCBI Taxonomy" id="53620"/>
    <lineage>
        <taxon>Eukaryota</taxon>
        <taxon>Metazoa</taxon>
        <taxon>Spiralia</taxon>
        <taxon>Lophotrochozoa</taxon>
        <taxon>Annelida</taxon>
        <taxon>Polychaeta</taxon>
        <taxon>Sedentaria</taxon>
        <taxon>Canalipalpata</taxon>
        <taxon>Terebellida</taxon>
        <taxon>Terebelliformia</taxon>
        <taxon>Alvinellidae</taxon>
        <taxon>Paralvinella</taxon>
    </lineage>
</organism>
<dbReference type="InterPro" id="IPR004092">
    <property type="entry name" value="Mbt"/>
</dbReference>
<keyword evidence="4 7" id="KW-0863">Zinc-finger</keyword>
<protein>
    <recommendedName>
        <fullName evidence="9">C2H2-type domain-containing protein</fullName>
    </recommendedName>
</protein>
<feature type="compositionally biased region" description="Polar residues" evidence="8">
    <location>
        <begin position="433"/>
        <end position="449"/>
    </location>
</feature>
<feature type="region of interest" description="Disordered" evidence="8">
    <location>
        <begin position="939"/>
        <end position="991"/>
    </location>
</feature>
<dbReference type="SUPFAM" id="SSF57903">
    <property type="entry name" value="FYVE/PHD zinc finger"/>
    <property type="match status" value="1"/>
</dbReference>
<accession>A0AAD9NHJ2</accession>